<gene>
    <name evidence="3" type="ORF">AAG570_002650</name>
</gene>
<evidence type="ECO:0000313" key="3">
    <source>
        <dbReference type="EMBL" id="KAL1123574.1"/>
    </source>
</evidence>
<evidence type="ECO:0000256" key="2">
    <source>
        <dbReference type="SAM" id="Phobius"/>
    </source>
</evidence>
<feature type="transmembrane region" description="Helical" evidence="2">
    <location>
        <begin position="40"/>
        <end position="58"/>
    </location>
</feature>
<reference evidence="3 4" key="1">
    <citation type="submission" date="2024-07" db="EMBL/GenBank/DDBJ databases">
        <title>Chromosome-level genome assembly of the water stick insect Ranatra chinensis (Heteroptera: Nepidae).</title>
        <authorList>
            <person name="Liu X."/>
        </authorList>
    </citation>
    <scope>NUCLEOTIDE SEQUENCE [LARGE SCALE GENOMIC DNA]</scope>
    <source>
        <strain evidence="3">Cailab_2021Rc</strain>
        <tissue evidence="3">Muscle</tissue>
    </source>
</reference>
<evidence type="ECO:0000256" key="1">
    <source>
        <dbReference type="SAM" id="MobiDB-lite"/>
    </source>
</evidence>
<keyword evidence="2" id="KW-1133">Transmembrane helix</keyword>
<dbReference type="Proteomes" id="UP001558652">
    <property type="component" value="Unassembled WGS sequence"/>
</dbReference>
<sequence length="117" mass="13030">MTEKIVAPASVWNQYPLCSIPGPGSRGARRTPLKKKCYDFPYLTLVVVLVLILFRRLLPRRQCSLYLLPDESLDVTSVDLHRLSLVRSWSVSASPTLGQSGPLLRSRNSHDDPSSPA</sequence>
<keyword evidence="2" id="KW-0812">Transmembrane</keyword>
<evidence type="ECO:0000313" key="4">
    <source>
        <dbReference type="Proteomes" id="UP001558652"/>
    </source>
</evidence>
<proteinExistence type="predicted"/>
<organism evidence="3 4">
    <name type="scientific">Ranatra chinensis</name>
    <dbReference type="NCBI Taxonomy" id="642074"/>
    <lineage>
        <taxon>Eukaryota</taxon>
        <taxon>Metazoa</taxon>
        <taxon>Ecdysozoa</taxon>
        <taxon>Arthropoda</taxon>
        <taxon>Hexapoda</taxon>
        <taxon>Insecta</taxon>
        <taxon>Pterygota</taxon>
        <taxon>Neoptera</taxon>
        <taxon>Paraneoptera</taxon>
        <taxon>Hemiptera</taxon>
        <taxon>Heteroptera</taxon>
        <taxon>Panheteroptera</taxon>
        <taxon>Nepomorpha</taxon>
        <taxon>Nepidae</taxon>
        <taxon>Ranatrinae</taxon>
        <taxon>Ranatra</taxon>
    </lineage>
</organism>
<keyword evidence="4" id="KW-1185">Reference proteome</keyword>
<protein>
    <submittedName>
        <fullName evidence="3">Uncharacterized protein</fullName>
    </submittedName>
</protein>
<dbReference type="AlphaFoldDB" id="A0ABD0YA91"/>
<accession>A0ABD0YA91</accession>
<feature type="region of interest" description="Disordered" evidence="1">
    <location>
        <begin position="93"/>
        <end position="117"/>
    </location>
</feature>
<dbReference type="EMBL" id="JBFDAA010000012">
    <property type="protein sequence ID" value="KAL1123574.1"/>
    <property type="molecule type" value="Genomic_DNA"/>
</dbReference>
<keyword evidence="2" id="KW-0472">Membrane</keyword>
<name>A0ABD0YA91_9HEMI</name>
<feature type="compositionally biased region" description="Basic and acidic residues" evidence="1">
    <location>
        <begin position="108"/>
        <end position="117"/>
    </location>
</feature>
<comment type="caution">
    <text evidence="3">The sequence shown here is derived from an EMBL/GenBank/DDBJ whole genome shotgun (WGS) entry which is preliminary data.</text>
</comment>